<dbReference type="Gene3D" id="1.10.3210.10">
    <property type="entry name" value="Hypothetical protein af1432"/>
    <property type="match status" value="1"/>
</dbReference>
<evidence type="ECO:0000259" key="6">
    <source>
        <dbReference type="PROSITE" id="PS51831"/>
    </source>
</evidence>
<dbReference type="EMBL" id="CP073708">
    <property type="protein sequence ID" value="QUO41605.1"/>
    <property type="molecule type" value="Genomic_DNA"/>
</dbReference>
<reference evidence="9" key="2">
    <citation type="submission" date="2021-04" db="EMBL/GenBank/DDBJ databases">
        <title>Brevibacillus composti FJAT-54423, complete genome.</title>
        <authorList>
            <person name="Tang R."/>
        </authorList>
    </citation>
    <scope>NUCLEOTIDE SEQUENCE</scope>
    <source>
        <strain evidence="9">FJAT-54424</strain>
    </source>
</reference>
<dbReference type="SMART" id="SM00304">
    <property type="entry name" value="HAMP"/>
    <property type="match status" value="1"/>
</dbReference>
<keyword evidence="11" id="KW-1185">Reference proteome</keyword>
<evidence type="ECO:0000313" key="9">
    <source>
        <dbReference type="EMBL" id="QUO41605.1"/>
    </source>
</evidence>
<evidence type="ECO:0000313" key="11">
    <source>
        <dbReference type="Proteomes" id="UP000677234"/>
    </source>
</evidence>
<dbReference type="Pfam" id="PF00672">
    <property type="entry name" value="HAMP"/>
    <property type="match status" value="1"/>
</dbReference>
<dbReference type="GO" id="GO:0005886">
    <property type="term" value="C:plasma membrane"/>
    <property type="evidence" value="ECO:0007669"/>
    <property type="project" value="UniProtKB-SubCell"/>
</dbReference>
<feature type="domain" description="HAMP" evidence="5">
    <location>
        <begin position="183"/>
        <end position="235"/>
    </location>
</feature>
<accession>A0A7T5EL18</accession>
<dbReference type="SUPFAM" id="SSF158472">
    <property type="entry name" value="HAMP domain-like"/>
    <property type="match status" value="1"/>
</dbReference>
<feature type="domain" description="HD-GYP" evidence="7">
    <location>
        <begin position="241"/>
        <end position="437"/>
    </location>
</feature>
<dbReference type="PROSITE" id="PS50885">
    <property type="entry name" value="HAMP"/>
    <property type="match status" value="1"/>
</dbReference>
<evidence type="ECO:0000259" key="7">
    <source>
        <dbReference type="PROSITE" id="PS51832"/>
    </source>
</evidence>
<evidence type="ECO:0000256" key="3">
    <source>
        <dbReference type="ARBA" id="ARBA00023136"/>
    </source>
</evidence>
<dbReference type="Proteomes" id="UP000595847">
    <property type="component" value="Chromosome"/>
</dbReference>
<feature type="domain" description="HD" evidence="6">
    <location>
        <begin position="263"/>
        <end position="386"/>
    </location>
</feature>
<proteinExistence type="predicted"/>
<dbReference type="Pfam" id="PF13487">
    <property type="entry name" value="HD_5"/>
    <property type="match status" value="1"/>
</dbReference>
<dbReference type="SUPFAM" id="SSF109604">
    <property type="entry name" value="HD-domain/PDEase-like"/>
    <property type="match status" value="1"/>
</dbReference>
<evidence type="ECO:0000256" key="1">
    <source>
        <dbReference type="ARBA" id="ARBA00004236"/>
    </source>
</evidence>
<dbReference type="InterPro" id="IPR006674">
    <property type="entry name" value="HD_domain"/>
</dbReference>
<dbReference type="Proteomes" id="UP000677234">
    <property type="component" value="Chromosome"/>
</dbReference>
<dbReference type="InterPro" id="IPR037522">
    <property type="entry name" value="HD_GYP_dom"/>
</dbReference>
<dbReference type="KEGG" id="bcop:JD108_00485"/>
<dbReference type="GO" id="GO:0007165">
    <property type="term" value="P:signal transduction"/>
    <property type="evidence" value="ECO:0007669"/>
    <property type="project" value="InterPro"/>
</dbReference>
<keyword evidence="3 4" id="KW-0472">Membrane</keyword>
<dbReference type="EMBL" id="CP066308">
    <property type="protein sequence ID" value="QQE74523.1"/>
    <property type="molecule type" value="Genomic_DNA"/>
</dbReference>
<evidence type="ECO:0000259" key="5">
    <source>
        <dbReference type="PROSITE" id="PS50885"/>
    </source>
</evidence>
<dbReference type="PROSITE" id="PS51831">
    <property type="entry name" value="HD"/>
    <property type="match status" value="1"/>
</dbReference>
<evidence type="ECO:0000313" key="10">
    <source>
        <dbReference type="Proteomes" id="UP000595847"/>
    </source>
</evidence>
<feature type="transmembrane region" description="Helical" evidence="4">
    <location>
        <begin position="162"/>
        <end position="182"/>
    </location>
</feature>
<dbReference type="InterPro" id="IPR003660">
    <property type="entry name" value="HAMP_dom"/>
</dbReference>
<evidence type="ECO:0000256" key="4">
    <source>
        <dbReference type="SAM" id="Phobius"/>
    </source>
</evidence>
<keyword evidence="4" id="KW-1133">Transmembrane helix</keyword>
<evidence type="ECO:0000256" key="2">
    <source>
        <dbReference type="ARBA" id="ARBA00022475"/>
    </source>
</evidence>
<keyword evidence="2" id="KW-1003">Cell membrane</keyword>
<gene>
    <name evidence="8" type="ORF">JD108_00485</name>
    <name evidence="9" type="ORF">KDJ56_00485</name>
</gene>
<organism evidence="8 10">
    <name type="scientific">Brevibacillus composti</name>
    <dbReference type="NCBI Taxonomy" id="2796470"/>
    <lineage>
        <taxon>Bacteria</taxon>
        <taxon>Bacillati</taxon>
        <taxon>Bacillota</taxon>
        <taxon>Bacilli</taxon>
        <taxon>Bacillales</taxon>
        <taxon>Paenibacillaceae</taxon>
        <taxon>Brevibacillus</taxon>
    </lineage>
</organism>
<keyword evidence="4" id="KW-0812">Transmembrane</keyword>
<dbReference type="Gene3D" id="6.10.340.10">
    <property type="match status" value="1"/>
</dbReference>
<sequence>MLMKVKDRIFVALLFLCLVPILLVSLVNYHAAEEALFEQYAANITEHLQQLDDRQTTLEAFGEWSRQVDNPVSPTLVMIFSKEKVLLYPRNTSTLKWIIRDQDYASLLQLVHESGGKEVLLYSTSAGDMYLFSHISPYTGSTYVELLPVKEIENDLDPLKEVLFIVTILVILFAAIVAHQVARWFDRPIRSLIEATEALQQGDFTIRVEKHGMAEIAHLEDKFNQMASQLQVLIQRERKYMQAGLEQIVRSFYLAVEMKDPYTAGHSERVTEYALIIYDHLIEKGDFSRDDLRFAGLMHDIGKVAIPDRVLLKEGKLTDEEYELIKLHASIGANIVNQIESLSHVSPGVRHHHERWDGRGYPDGLSGERIPLMGRILAVADTFDAMTSTRSYRQAMTLEEAHAEILRCSGTQFDPAIVYAFHRAFSSGACHVHMQRVHQRKGEEAVAARG</sequence>
<dbReference type="SMART" id="SM00471">
    <property type="entry name" value="HDc"/>
    <property type="match status" value="1"/>
</dbReference>
<comment type="subcellular location">
    <subcellularLocation>
        <location evidence="1">Cell membrane</location>
    </subcellularLocation>
</comment>
<protein>
    <submittedName>
        <fullName evidence="8">HD domain-containing protein</fullName>
    </submittedName>
</protein>
<dbReference type="InterPro" id="IPR003607">
    <property type="entry name" value="HD/PDEase_dom"/>
</dbReference>
<dbReference type="PROSITE" id="PS51832">
    <property type="entry name" value="HD_GYP"/>
    <property type="match status" value="1"/>
</dbReference>
<dbReference type="AlphaFoldDB" id="A0A7T5EL18"/>
<dbReference type="CDD" id="cd06225">
    <property type="entry name" value="HAMP"/>
    <property type="match status" value="1"/>
</dbReference>
<name>A0A7T5EL18_9BACL</name>
<evidence type="ECO:0000313" key="8">
    <source>
        <dbReference type="EMBL" id="QQE74523.1"/>
    </source>
</evidence>
<dbReference type="CDD" id="cd00077">
    <property type="entry name" value="HDc"/>
    <property type="match status" value="1"/>
</dbReference>
<dbReference type="PANTHER" id="PTHR43155:SF2">
    <property type="entry name" value="CYCLIC DI-GMP PHOSPHODIESTERASE PA4108"/>
    <property type="match status" value="1"/>
</dbReference>
<reference evidence="8 10" key="1">
    <citation type="submission" date="2020-12" db="EMBL/GenBank/DDBJ databases">
        <title>strain FJAT-54423T represents a novel species of the genus Brevibacillus.</title>
        <authorList>
            <person name="Tang R."/>
        </authorList>
    </citation>
    <scope>NUCLEOTIDE SEQUENCE [LARGE SCALE GENOMIC DNA]</scope>
    <source>
        <strain evidence="8 10">FJAT-54423</strain>
    </source>
</reference>
<dbReference type="PANTHER" id="PTHR43155">
    <property type="entry name" value="CYCLIC DI-GMP PHOSPHODIESTERASE PA4108-RELATED"/>
    <property type="match status" value="1"/>
</dbReference>